<evidence type="ECO:0000256" key="1">
    <source>
        <dbReference type="SAM" id="Coils"/>
    </source>
</evidence>
<feature type="transmembrane region" description="Helical" evidence="2">
    <location>
        <begin position="266"/>
        <end position="288"/>
    </location>
</feature>
<accession>A0A0D0K7E6</accession>
<keyword evidence="2" id="KW-0812">Transmembrane</keyword>
<protein>
    <submittedName>
        <fullName evidence="3">Uncharacterized protein</fullName>
    </submittedName>
</protein>
<evidence type="ECO:0000313" key="4">
    <source>
        <dbReference type="Proteomes" id="UP000032067"/>
    </source>
</evidence>
<comment type="caution">
    <text evidence="3">The sequence shown here is derived from an EMBL/GenBank/DDBJ whole genome shotgun (WGS) entry which is preliminary data.</text>
</comment>
<dbReference type="AlphaFoldDB" id="A0A0D0K7E6"/>
<dbReference type="EMBL" id="JXQQ01000084">
    <property type="protein sequence ID" value="KIQ21962.1"/>
    <property type="molecule type" value="Genomic_DNA"/>
</dbReference>
<proteinExistence type="predicted"/>
<keyword evidence="2" id="KW-1133">Transmembrane helix</keyword>
<evidence type="ECO:0000256" key="2">
    <source>
        <dbReference type="SAM" id="Phobius"/>
    </source>
</evidence>
<keyword evidence="1" id="KW-0175">Coiled coil</keyword>
<name>A0A0D0K7E6_VARPD</name>
<feature type="transmembrane region" description="Helical" evidence="2">
    <location>
        <begin position="168"/>
        <end position="186"/>
    </location>
</feature>
<feature type="transmembrane region" description="Helical" evidence="2">
    <location>
        <begin position="206"/>
        <end position="225"/>
    </location>
</feature>
<feature type="transmembrane region" description="Helical" evidence="2">
    <location>
        <begin position="107"/>
        <end position="131"/>
    </location>
</feature>
<sequence length="290" mass="31094">MSDRPKLAAAAAAPATAPASDAALVSCPYCTEKIAAAAIVCKHCHRDLVFFMPLRRDIEALKSRVESLEAQNQRLTALLVGDDAPAAVARAGLAVPAATDRDAAPGVVAIVGFLLLPVALLVLAHAAIVMWFDLSQVYLRIVSVALPACMGFAMSARFRVRLAWQWPMAAAIGAIAVTLMTAVIAYSDDQPFAPQDAREWREVTYYVLSIAFGHMTGILAALAVFHRRNNAMERLSVRLAAALTAGTPKQGRAQKLKRYTESIREFITLVTPILTALVSIATGVLSLMKK</sequence>
<reference evidence="3 4" key="1">
    <citation type="submission" date="2014-12" db="EMBL/GenBank/DDBJ databases">
        <title>16Stimator: statistical estimation of ribosomal gene copy numbers from draft genome assemblies.</title>
        <authorList>
            <person name="Perisin M.A."/>
            <person name="Vetter M."/>
            <person name="Gilbert J.A."/>
            <person name="Bergelson J."/>
        </authorList>
    </citation>
    <scope>NUCLEOTIDE SEQUENCE [LARGE SCALE GENOMIC DNA]</scope>
    <source>
        <strain evidence="3 4">MEDvA23</strain>
    </source>
</reference>
<gene>
    <name evidence="3" type="ORF">RT97_27255</name>
</gene>
<keyword evidence="2" id="KW-0472">Membrane</keyword>
<organism evidence="3 4">
    <name type="scientific">Variovorax paradoxus</name>
    <dbReference type="NCBI Taxonomy" id="34073"/>
    <lineage>
        <taxon>Bacteria</taxon>
        <taxon>Pseudomonadati</taxon>
        <taxon>Pseudomonadota</taxon>
        <taxon>Betaproteobacteria</taxon>
        <taxon>Burkholderiales</taxon>
        <taxon>Comamonadaceae</taxon>
        <taxon>Variovorax</taxon>
    </lineage>
</organism>
<dbReference type="RefSeq" id="WP_042581973.1">
    <property type="nucleotide sequence ID" value="NZ_JXQQ01000084.1"/>
</dbReference>
<dbReference type="OrthoDB" id="8891096at2"/>
<feature type="coiled-coil region" evidence="1">
    <location>
        <begin position="51"/>
        <end position="78"/>
    </location>
</feature>
<feature type="transmembrane region" description="Helical" evidence="2">
    <location>
        <begin position="137"/>
        <end position="156"/>
    </location>
</feature>
<evidence type="ECO:0000313" key="3">
    <source>
        <dbReference type="EMBL" id="KIQ21962.1"/>
    </source>
</evidence>
<dbReference type="Proteomes" id="UP000032067">
    <property type="component" value="Unassembled WGS sequence"/>
</dbReference>